<evidence type="ECO:0000256" key="2">
    <source>
        <dbReference type="ARBA" id="ARBA00022448"/>
    </source>
</evidence>
<evidence type="ECO:0000256" key="4">
    <source>
        <dbReference type="ARBA" id="ARBA00022989"/>
    </source>
</evidence>
<feature type="transmembrane region" description="Helical" evidence="8">
    <location>
        <begin position="173"/>
        <end position="194"/>
    </location>
</feature>
<dbReference type="EMBL" id="JAADYS010000516">
    <property type="protein sequence ID" value="KAF4469107.1"/>
    <property type="molecule type" value="Genomic_DNA"/>
</dbReference>
<dbReference type="Proteomes" id="UP000554235">
    <property type="component" value="Unassembled WGS sequence"/>
</dbReference>
<dbReference type="Pfam" id="PF13472">
    <property type="entry name" value="Lipase_GDSL_2"/>
    <property type="match status" value="1"/>
</dbReference>
<feature type="transmembrane region" description="Helical" evidence="8">
    <location>
        <begin position="341"/>
        <end position="362"/>
    </location>
</feature>
<feature type="transmembrane region" description="Helical" evidence="8">
    <location>
        <begin position="314"/>
        <end position="335"/>
    </location>
</feature>
<dbReference type="InterPro" id="IPR036259">
    <property type="entry name" value="MFS_trans_sf"/>
</dbReference>
<keyword evidence="4 8" id="KW-1133">Transmembrane helix</keyword>
<organism evidence="10 11">
    <name type="scientific">Fusarium albosuccineum</name>
    <dbReference type="NCBI Taxonomy" id="1237068"/>
    <lineage>
        <taxon>Eukaryota</taxon>
        <taxon>Fungi</taxon>
        <taxon>Dikarya</taxon>
        <taxon>Ascomycota</taxon>
        <taxon>Pezizomycotina</taxon>
        <taxon>Sordariomycetes</taxon>
        <taxon>Hypocreomycetidae</taxon>
        <taxon>Hypocreales</taxon>
        <taxon>Nectriaceae</taxon>
        <taxon>Fusarium</taxon>
        <taxon>Fusarium decemcellulare species complex</taxon>
    </lineage>
</organism>
<dbReference type="SUPFAM" id="SSF52266">
    <property type="entry name" value="SGNH hydrolase"/>
    <property type="match status" value="1"/>
</dbReference>
<feature type="transmembrane region" description="Helical" evidence="8">
    <location>
        <begin position="41"/>
        <end position="64"/>
    </location>
</feature>
<sequence length="638" mass="71162">MSEKESAETTPKADVQPPSDIEDGQTAHLDSGHRKVDKRLLLWYSFVYLIMRIHVGNISNAAIINLEQGDGIRKQLGNLSSGQWAWALSIFYYPYMFFEPLATLALKRFTPSVWMARIMLTWGVISMCQGATQNYAGILACRFFLGLAEAGFYPGVLYHLSFWYPTEKLPLRIAFFYACGMFSGTISGLLAYAISFMNGTGGLAGWRWLFILEGIPAILCAVYTYFFLPNYPETVKFLSDSEREAVLADLPEQAPTMKAKTINLDQVKELFRDSTFVPFLMIWITHGIGGWGISFVLPTVIYELGISNTAISQVMTMPPFTLVFVILLTLAFFIHRGKLNPWIAGLGVEIVQIICYILLITVKQPVAKYIFVMIATAGSQSFFPIIWPERIRAARGTTSAGLAIGVTNASCQLMGIVGPQIYQPKFGPTYRVSFALRLMPLGGSVTYGVGSSDGNGYRKALLDMLHSNGYNVHMAGSRKSGSMNNNDNEGWRGYRLDQIEARARNSVPTLRPNIFTINAGSNDCIQNFQLDDFGKRMGNMIEYLWETCPRSTVILSTLLINQDNEANSRVLYINEQIRRLAESQIAENKRMVLADMYSPGGPRVSDLVDGVHPNDTGYNRMAGIWLSGIQEARVRGFL</sequence>
<feature type="region of interest" description="Disordered" evidence="7">
    <location>
        <begin position="1"/>
        <end position="30"/>
    </location>
</feature>
<dbReference type="Gene3D" id="3.40.50.1110">
    <property type="entry name" value="SGNH hydrolase"/>
    <property type="match status" value="1"/>
</dbReference>
<accession>A0A8H4LJ68</accession>
<feature type="domain" description="SGNH hydrolase-type esterase" evidence="9">
    <location>
        <begin position="441"/>
        <end position="619"/>
    </location>
</feature>
<feature type="transmembrane region" description="Helical" evidence="8">
    <location>
        <begin position="206"/>
        <end position="228"/>
    </location>
</feature>
<dbReference type="FunFam" id="1.20.1250.20:FF:000722">
    <property type="entry name" value="MFS general substrate transporter"/>
    <property type="match status" value="1"/>
</dbReference>
<keyword evidence="3 8" id="KW-0812">Transmembrane</keyword>
<protein>
    <submittedName>
        <fullName evidence="10">High-affinity nicotinic acid transporter</fullName>
    </submittedName>
</protein>
<evidence type="ECO:0000313" key="11">
    <source>
        <dbReference type="Proteomes" id="UP000554235"/>
    </source>
</evidence>
<dbReference type="OrthoDB" id="2985014at2759"/>
<name>A0A8H4LJ68_9HYPO</name>
<dbReference type="Gene3D" id="1.20.1250.20">
    <property type="entry name" value="MFS general substrate transporter like domains"/>
    <property type="match status" value="1"/>
</dbReference>
<keyword evidence="2" id="KW-0813">Transport</keyword>
<dbReference type="PANTHER" id="PTHR43791:SF51">
    <property type="entry name" value="MAJOR FACILITATOR SUPERFAMILY (MFS) PROFILE DOMAIN-CONTAINING PROTEIN"/>
    <property type="match status" value="1"/>
</dbReference>
<dbReference type="CDD" id="cd01833">
    <property type="entry name" value="XynB_like"/>
    <property type="match status" value="1"/>
</dbReference>
<dbReference type="GO" id="GO:0022857">
    <property type="term" value="F:transmembrane transporter activity"/>
    <property type="evidence" value="ECO:0007669"/>
    <property type="project" value="InterPro"/>
</dbReference>
<dbReference type="Pfam" id="PF07690">
    <property type="entry name" value="MFS_1"/>
    <property type="match status" value="1"/>
</dbReference>
<evidence type="ECO:0000256" key="7">
    <source>
        <dbReference type="SAM" id="MobiDB-lite"/>
    </source>
</evidence>
<feature type="transmembrane region" description="Helical" evidence="8">
    <location>
        <begin position="280"/>
        <end position="302"/>
    </location>
</feature>
<feature type="transmembrane region" description="Helical" evidence="8">
    <location>
        <begin position="369"/>
        <end position="387"/>
    </location>
</feature>
<feature type="transmembrane region" description="Helical" evidence="8">
    <location>
        <begin position="135"/>
        <end position="153"/>
    </location>
</feature>
<dbReference type="GO" id="GO:0016020">
    <property type="term" value="C:membrane"/>
    <property type="evidence" value="ECO:0007669"/>
    <property type="project" value="UniProtKB-SubCell"/>
</dbReference>
<gene>
    <name evidence="10" type="ORF">FALBO_3978</name>
</gene>
<keyword evidence="6" id="KW-0325">Glycoprotein</keyword>
<evidence type="ECO:0000256" key="3">
    <source>
        <dbReference type="ARBA" id="ARBA00022692"/>
    </source>
</evidence>
<dbReference type="InterPro" id="IPR011701">
    <property type="entry name" value="MFS"/>
</dbReference>
<evidence type="ECO:0000256" key="1">
    <source>
        <dbReference type="ARBA" id="ARBA00004141"/>
    </source>
</evidence>
<dbReference type="PANTHER" id="PTHR43791">
    <property type="entry name" value="PERMEASE-RELATED"/>
    <property type="match status" value="1"/>
</dbReference>
<dbReference type="InterPro" id="IPR013830">
    <property type="entry name" value="SGNH_hydro"/>
</dbReference>
<evidence type="ECO:0000256" key="6">
    <source>
        <dbReference type="ARBA" id="ARBA00023180"/>
    </source>
</evidence>
<evidence type="ECO:0000259" key="9">
    <source>
        <dbReference type="Pfam" id="PF13472"/>
    </source>
</evidence>
<feature type="transmembrane region" description="Helical" evidence="8">
    <location>
        <begin position="84"/>
        <end position="106"/>
    </location>
</feature>
<evidence type="ECO:0000256" key="8">
    <source>
        <dbReference type="SAM" id="Phobius"/>
    </source>
</evidence>
<dbReference type="AlphaFoldDB" id="A0A8H4LJ68"/>
<reference evidence="10 11" key="1">
    <citation type="submission" date="2020-01" db="EMBL/GenBank/DDBJ databases">
        <title>Identification and distribution of gene clusters putatively required for synthesis of sphingolipid metabolism inhibitors in phylogenetically diverse species of the filamentous fungus Fusarium.</title>
        <authorList>
            <person name="Kim H.-S."/>
            <person name="Busman M."/>
            <person name="Brown D.W."/>
            <person name="Divon H."/>
            <person name="Uhlig S."/>
            <person name="Proctor R.H."/>
        </authorList>
    </citation>
    <scope>NUCLEOTIDE SEQUENCE [LARGE SCALE GENOMIC DNA]</scope>
    <source>
        <strain evidence="10 11">NRRL 20459</strain>
    </source>
</reference>
<dbReference type="InterPro" id="IPR036514">
    <property type="entry name" value="SGNH_hydro_sf"/>
</dbReference>
<keyword evidence="5 8" id="KW-0472">Membrane</keyword>
<evidence type="ECO:0000313" key="10">
    <source>
        <dbReference type="EMBL" id="KAF4469107.1"/>
    </source>
</evidence>
<proteinExistence type="predicted"/>
<comment type="caution">
    <text evidence="10">The sequence shown here is derived from an EMBL/GenBank/DDBJ whole genome shotgun (WGS) entry which is preliminary data.</text>
</comment>
<comment type="subcellular location">
    <subcellularLocation>
        <location evidence="1">Membrane</location>
        <topology evidence="1">Multi-pass membrane protein</topology>
    </subcellularLocation>
</comment>
<evidence type="ECO:0000256" key="5">
    <source>
        <dbReference type="ARBA" id="ARBA00023136"/>
    </source>
</evidence>
<keyword evidence="11" id="KW-1185">Reference proteome</keyword>
<dbReference type="SUPFAM" id="SSF103473">
    <property type="entry name" value="MFS general substrate transporter"/>
    <property type="match status" value="1"/>
</dbReference>